<feature type="chain" id="PRO_5047532733" evidence="4">
    <location>
        <begin position="26"/>
        <end position="404"/>
    </location>
</feature>
<organism evidence="6 7">
    <name type="scientific">Azospirillum picis</name>
    <dbReference type="NCBI Taxonomy" id="488438"/>
    <lineage>
        <taxon>Bacteria</taxon>
        <taxon>Pseudomonadati</taxon>
        <taxon>Pseudomonadota</taxon>
        <taxon>Alphaproteobacteria</taxon>
        <taxon>Rhodospirillales</taxon>
        <taxon>Azospirillaceae</taxon>
        <taxon>Azospirillum</taxon>
    </lineage>
</organism>
<keyword evidence="3" id="KW-0813">Transport</keyword>
<gene>
    <name evidence="6" type="ORF">QO018_000268</name>
</gene>
<comment type="caution">
    <text evidence="6">The sequence shown here is derived from an EMBL/GenBank/DDBJ whole genome shotgun (WGS) entry which is preliminary data.</text>
</comment>
<evidence type="ECO:0000256" key="1">
    <source>
        <dbReference type="ARBA" id="ARBA00010062"/>
    </source>
</evidence>
<name>A0ABU0MDU5_9PROT</name>
<dbReference type="EMBL" id="JAUSVU010000001">
    <property type="protein sequence ID" value="MDQ0531436.1"/>
    <property type="molecule type" value="Genomic_DNA"/>
</dbReference>
<dbReference type="SUPFAM" id="SSF53822">
    <property type="entry name" value="Periplasmic binding protein-like I"/>
    <property type="match status" value="1"/>
</dbReference>
<dbReference type="RefSeq" id="WP_211113725.1">
    <property type="nucleotide sequence ID" value="NZ_JAGINO010000001.1"/>
</dbReference>
<keyword evidence="3" id="KW-0029">Amino-acid transport</keyword>
<reference evidence="6 7" key="1">
    <citation type="submission" date="2023-07" db="EMBL/GenBank/DDBJ databases">
        <title>Genomic Encyclopedia of Type Strains, Phase IV (KMG-IV): sequencing the most valuable type-strain genomes for metagenomic binning, comparative biology and taxonomic classification.</title>
        <authorList>
            <person name="Goeker M."/>
        </authorList>
    </citation>
    <scope>NUCLEOTIDE SEQUENCE [LARGE SCALE GENOMIC DNA]</scope>
    <source>
        <strain evidence="6 7">DSM 19922</strain>
    </source>
</reference>
<dbReference type="PANTHER" id="PTHR30483">
    <property type="entry name" value="LEUCINE-SPECIFIC-BINDING PROTEIN"/>
    <property type="match status" value="1"/>
</dbReference>
<evidence type="ECO:0000259" key="5">
    <source>
        <dbReference type="Pfam" id="PF13458"/>
    </source>
</evidence>
<dbReference type="InterPro" id="IPR051010">
    <property type="entry name" value="BCAA_transport"/>
</dbReference>
<dbReference type="Gene3D" id="3.40.50.2300">
    <property type="match status" value="2"/>
</dbReference>
<evidence type="ECO:0000313" key="6">
    <source>
        <dbReference type="EMBL" id="MDQ0531436.1"/>
    </source>
</evidence>
<feature type="signal peptide" evidence="4">
    <location>
        <begin position="1"/>
        <end position="25"/>
    </location>
</feature>
<dbReference type="InterPro" id="IPR028082">
    <property type="entry name" value="Peripla_BP_I"/>
</dbReference>
<evidence type="ECO:0000313" key="7">
    <source>
        <dbReference type="Proteomes" id="UP001244552"/>
    </source>
</evidence>
<proteinExistence type="inferred from homology"/>
<accession>A0ABU0MDU5</accession>
<keyword evidence="7" id="KW-1185">Reference proteome</keyword>
<dbReference type="CDD" id="cd19979">
    <property type="entry name" value="PBP1_ABC_ligand_binding-like"/>
    <property type="match status" value="1"/>
</dbReference>
<feature type="domain" description="Leucine-binding protein" evidence="5">
    <location>
        <begin position="54"/>
        <end position="372"/>
    </location>
</feature>
<keyword evidence="2 4" id="KW-0732">Signal</keyword>
<evidence type="ECO:0000256" key="4">
    <source>
        <dbReference type="SAM" id="SignalP"/>
    </source>
</evidence>
<protein>
    <submittedName>
        <fullName evidence="6">Branched-chain amino acid transport system substrate-binding protein</fullName>
    </submittedName>
</protein>
<evidence type="ECO:0000256" key="3">
    <source>
        <dbReference type="ARBA" id="ARBA00022970"/>
    </source>
</evidence>
<sequence length="404" mass="43419">MPAAPCRILLLLLLFLLPLAGGAAAAPSGQPAGGPAGEPVVLALDGEFGLDNSTSAVAIQRGILTAIDEINRDGGVLGGRPLALITRDHRSISARGIKNIRELATIPDLVAVFGGRFSPVVIEELPILEQTRTLFLAPWSSADPIIDNGMRPNYIFRLSLRDSLAMPFLLRHAAGRGLNRVGLLLTNTAWGRSNLEAANGYLADRRPPELVATAWYNWRDKSLIDRYEALAAAGAEAIVLVANDDEAALLVREVAALPADRRLPILSHWGVTGGDFVGQAGPALQSVDFSVIQTVSPMRIPPERLAPVLETAGRLFGIHRPEDIVSAVGFLHAYDLTRILALAIERAGTIDRAAVRDALEQVGPYRGVIKDYERPFTPDRHEALGPDDLLMARFRPDGVLVPAE</sequence>
<dbReference type="InterPro" id="IPR028081">
    <property type="entry name" value="Leu-bd"/>
</dbReference>
<dbReference type="Pfam" id="PF13458">
    <property type="entry name" value="Peripla_BP_6"/>
    <property type="match status" value="1"/>
</dbReference>
<comment type="similarity">
    <text evidence="1">Belongs to the leucine-binding protein family.</text>
</comment>
<dbReference type="PANTHER" id="PTHR30483:SF6">
    <property type="entry name" value="PERIPLASMIC BINDING PROTEIN OF ABC TRANSPORTER FOR NATURAL AMINO ACIDS"/>
    <property type="match status" value="1"/>
</dbReference>
<evidence type="ECO:0000256" key="2">
    <source>
        <dbReference type="ARBA" id="ARBA00022729"/>
    </source>
</evidence>
<dbReference type="Proteomes" id="UP001244552">
    <property type="component" value="Unassembled WGS sequence"/>
</dbReference>